<dbReference type="PIRSF" id="PIRSF004553">
    <property type="entry name" value="CHP00095"/>
    <property type="match status" value="1"/>
</dbReference>
<organism evidence="3 4">
    <name type="scientific">Micromonospora krabiensis</name>
    <dbReference type="NCBI Taxonomy" id="307121"/>
    <lineage>
        <taxon>Bacteria</taxon>
        <taxon>Bacillati</taxon>
        <taxon>Actinomycetota</taxon>
        <taxon>Actinomycetes</taxon>
        <taxon>Micromonosporales</taxon>
        <taxon>Micromonosporaceae</taxon>
        <taxon>Micromonospora</taxon>
    </lineage>
</organism>
<dbReference type="GO" id="GO:0008168">
    <property type="term" value="F:methyltransferase activity"/>
    <property type="evidence" value="ECO:0007669"/>
    <property type="project" value="UniProtKB-KW"/>
</dbReference>
<keyword evidence="2 3" id="KW-0808">Transferase</keyword>
<dbReference type="Pfam" id="PF03602">
    <property type="entry name" value="Cons_hypoth95"/>
    <property type="match status" value="1"/>
</dbReference>
<name>A0A1C3N472_9ACTN</name>
<sequence length="187" mass="19489">MTRIVAGALGGRRIAAPPGAGTRPTSDRVREALFSAVQTEVDLDGARVADLYAGSGAVGLEALSRGAGHVLLVESDARAARVIRENIATLGAAPAARLVTGKVATVLAGGPEVEPYDLVFADPPYAVPDAEITAVLAALVEHGWLAPEALVVVERSSRNAPLAWVPGITGERSRRYGETTLWYGRRS</sequence>
<proteinExistence type="predicted"/>
<dbReference type="EMBL" id="LT598496">
    <property type="protein sequence ID" value="SBV27392.1"/>
    <property type="molecule type" value="Genomic_DNA"/>
</dbReference>
<evidence type="ECO:0000256" key="2">
    <source>
        <dbReference type="ARBA" id="ARBA00022679"/>
    </source>
</evidence>
<dbReference type="AlphaFoldDB" id="A0A1C3N472"/>
<accession>A0A1C3N472</accession>
<gene>
    <name evidence="3" type="ORF">GA0070620_2906</name>
</gene>
<dbReference type="InterPro" id="IPR002052">
    <property type="entry name" value="DNA_methylase_N6_adenine_CS"/>
</dbReference>
<dbReference type="NCBIfam" id="TIGR00095">
    <property type="entry name" value="16S rRNA (guanine(966)-N(2))-methyltransferase RsmD"/>
    <property type="match status" value="1"/>
</dbReference>
<dbReference type="CDD" id="cd02440">
    <property type="entry name" value="AdoMet_MTases"/>
    <property type="match status" value="1"/>
</dbReference>
<keyword evidence="1 3" id="KW-0489">Methyltransferase</keyword>
<dbReference type="GO" id="GO:0003676">
    <property type="term" value="F:nucleic acid binding"/>
    <property type="evidence" value="ECO:0007669"/>
    <property type="project" value="InterPro"/>
</dbReference>
<dbReference type="InterPro" id="IPR029063">
    <property type="entry name" value="SAM-dependent_MTases_sf"/>
</dbReference>
<dbReference type="InterPro" id="IPR004398">
    <property type="entry name" value="RNA_MeTrfase_RsmD"/>
</dbReference>
<dbReference type="STRING" id="307121.GA0070620_2906"/>
<dbReference type="PROSITE" id="PS00092">
    <property type="entry name" value="N6_MTASE"/>
    <property type="match status" value="1"/>
</dbReference>
<dbReference type="PATRIC" id="fig|307121.4.peg.2975"/>
<dbReference type="Gene3D" id="3.40.50.150">
    <property type="entry name" value="Vaccinia Virus protein VP39"/>
    <property type="match status" value="1"/>
</dbReference>
<dbReference type="Proteomes" id="UP000199393">
    <property type="component" value="Chromosome I"/>
</dbReference>
<evidence type="ECO:0000313" key="4">
    <source>
        <dbReference type="Proteomes" id="UP000199393"/>
    </source>
</evidence>
<dbReference type="GO" id="GO:0031167">
    <property type="term" value="P:rRNA methylation"/>
    <property type="evidence" value="ECO:0007669"/>
    <property type="project" value="InterPro"/>
</dbReference>
<reference evidence="4" key="1">
    <citation type="submission" date="2016-06" db="EMBL/GenBank/DDBJ databases">
        <authorList>
            <person name="Varghese N."/>
            <person name="Submissions Spin"/>
        </authorList>
    </citation>
    <scope>NUCLEOTIDE SEQUENCE [LARGE SCALE GENOMIC DNA]</scope>
    <source>
        <strain evidence="4">DSM 45344</strain>
    </source>
</reference>
<evidence type="ECO:0000313" key="3">
    <source>
        <dbReference type="EMBL" id="SBV27392.1"/>
    </source>
</evidence>
<dbReference type="RefSeq" id="WP_091591099.1">
    <property type="nucleotide sequence ID" value="NZ_JBHRWG010000005.1"/>
</dbReference>
<dbReference type="OrthoDB" id="9803017at2"/>
<dbReference type="SUPFAM" id="SSF53335">
    <property type="entry name" value="S-adenosyl-L-methionine-dependent methyltransferases"/>
    <property type="match status" value="1"/>
</dbReference>
<dbReference type="PANTHER" id="PTHR43542">
    <property type="entry name" value="METHYLTRANSFERASE"/>
    <property type="match status" value="1"/>
</dbReference>
<keyword evidence="4" id="KW-1185">Reference proteome</keyword>
<protein>
    <submittedName>
        <fullName evidence="3">16S rRNA (Guanine(966)-N(2))-methyltransferase RsmD</fullName>
    </submittedName>
</protein>
<evidence type="ECO:0000256" key="1">
    <source>
        <dbReference type="ARBA" id="ARBA00022603"/>
    </source>
</evidence>
<dbReference type="PANTHER" id="PTHR43542:SF1">
    <property type="entry name" value="METHYLTRANSFERASE"/>
    <property type="match status" value="1"/>
</dbReference>